<reference evidence="1" key="2">
    <citation type="submission" date="2020-09" db="EMBL/GenBank/DDBJ databases">
        <authorList>
            <person name="Sun Q."/>
            <person name="Ohkuma M."/>
        </authorList>
    </citation>
    <scope>NUCLEOTIDE SEQUENCE</scope>
    <source>
        <strain evidence="1">JCM 31311</strain>
    </source>
</reference>
<evidence type="ECO:0000313" key="2">
    <source>
        <dbReference type="Proteomes" id="UP000603865"/>
    </source>
</evidence>
<evidence type="ECO:0000313" key="1">
    <source>
        <dbReference type="EMBL" id="GGR16520.1"/>
    </source>
</evidence>
<organism evidence="1 2">
    <name type="scientific">Deinococcus ruber</name>
    <dbReference type="NCBI Taxonomy" id="1848197"/>
    <lineage>
        <taxon>Bacteria</taxon>
        <taxon>Thermotogati</taxon>
        <taxon>Deinococcota</taxon>
        <taxon>Deinococci</taxon>
        <taxon>Deinococcales</taxon>
        <taxon>Deinococcaceae</taxon>
        <taxon>Deinococcus</taxon>
    </lineage>
</organism>
<reference evidence="1" key="1">
    <citation type="journal article" date="2014" name="Int. J. Syst. Evol. Microbiol.">
        <title>Complete genome sequence of Corynebacterium casei LMG S-19264T (=DSM 44701T), isolated from a smear-ripened cheese.</title>
        <authorList>
            <consortium name="US DOE Joint Genome Institute (JGI-PGF)"/>
            <person name="Walter F."/>
            <person name="Albersmeier A."/>
            <person name="Kalinowski J."/>
            <person name="Ruckert C."/>
        </authorList>
    </citation>
    <scope>NUCLEOTIDE SEQUENCE</scope>
    <source>
        <strain evidence="1">JCM 31311</strain>
    </source>
</reference>
<gene>
    <name evidence="1" type="ORF">GCM10008957_31460</name>
</gene>
<dbReference type="Proteomes" id="UP000603865">
    <property type="component" value="Unassembled WGS sequence"/>
</dbReference>
<proteinExistence type="predicted"/>
<accession>A0A918F8T9</accession>
<sequence>MTATFPPWLDDPPVAAHVSVLAQVLARLTAETKTTHQPSRHVFRKGLIVTAFVQNGELRLALTRDGSEPSLTEGDIVAREAGWRGYRHTWKTGSTGTRGLVLRREDTPQALPKGEKLAYGLTPEQRAAILEVFKQTPRPPGTMTPEYAATFYAAREAGLKAMSNNALLEELDWLWRHWGPWMVDAFRSLENVMTPPLS</sequence>
<keyword evidence="2" id="KW-1185">Reference proteome</keyword>
<name>A0A918F8T9_9DEIO</name>
<protein>
    <submittedName>
        <fullName evidence="1">Uncharacterized protein</fullName>
    </submittedName>
</protein>
<dbReference type="RefSeq" id="WP_189091470.1">
    <property type="nucleotide sequence ID" value="NZ_BMQL01000019.1"/>
</dbReference>
<dbReference type="AlphaFoldDB" id="A0A918F8T9"/>
<dbReference type="EMBL" id="BMQL01000019">
    <property type="protein sequence ID" value="GGR16520.1"/>
    <property type="molecule type" value="Genomic_DNA"/>
</dbReference>
<comment type="caution">
    <text evidence="1">The sequence shown here is derived from an EMBL/GenBank/DDBJ whole genome shotgun (WGS) entry which is preliminary data.</text>
</comment>